<accession>A0A089LEL9</accession>
<evidence type="ECO:0000256" key="2">
    <source>
        <dbReference type="ARBA" id="ARBA00023315"/>
    </source>
</evidence>
<dbReference type="OrthoDB" id="9805924at2"/>
<evidence type="ECO:0000313" key="5">
    <source>
        <dbReference type="Proteomes" id="UP000029518"/>
    </source>
</evidence>
<dbReference type="EMBL" id="CP009285">
    <property type="protein sequence ID" value="AIQ57598.1"/>
    <property type="molecule type" value="Genomic_DNA"/>
</dbReference>
<dbReference type="RefSeq" id="WP_042211808.1">
    <property type="nucleotide sequence ID" value="NZ_CP009285.1"/>
</dbReference>
<keyword evidence="5" id="KW-1185">Reference proteome</keyword>
<evidence type="ECO:0000259" key="3">
    <source>
        <dbReference type="PROSITE" id="PS51186"/>
    </source>
</evidence>
<organism evidence="4 5">
    <name type="scientific">Paenibacillus borealis</name>
    <dbReference type="NCBI Taxonomy" id="160799"/>
    <lineage>
        <taxon>Bacteria</taxon>
        <taxon>Bacillati</taxon>
        <taxon>Bacillota</taxon>
        <taxon>Bacilli</taxon>
        <taxon>Bacillales</taxon>
        <taxon>Paenibacillaceae</taxon>
        <taxon>Paenibacillus</taxon>
    </lineage>
</organism>
<sequence>MEIRKAVVADAAVILENRLAFIEEVTHAVLPANFKEETYAYIQESLANGRLVCCIAIEQDSIISIAVMSTYEVLPTVGNPSGKKGYLYNVHTAAAYRRQGLSTRVLHTIIEEAERLGIAEIFLDYTADGRMLYEKLGFKHLEKEMVLKIRGLL</sequence>
<keyword evidence="2" id="KW-0012">Acyltransferase</keyword>
<dbReference type="PROSITE" id="PS51186">
    <property type="entry name" value="GNAT"/>
    <property type="match status" value="1"/>
</dbReference>
<dbReference type="CDD" id="cd04301">
    <property type="entry name" value="NAT_SF"/>
    <property type="match status" value="1"/>
</dbReference>
<dbReference type="Proteomes" id="UP000029518">
    <property type="component" value="Chromosome"/>
</dbReference>
<keyword evidence="1" id="KW-0808">Transferase</keyword>
<dbReference type="AlphaFoldDB" id="A0A089LEL9"/>
<dbReference type="InterPro" id="IPR050832">
    <property type="entry name" value="Bact_Acetyltransf"/>
</dbReference>
<dbReference type="Gene3D" id="3.40.630.30">
    <property type="match status" value="1"/>
</dbReference>
<name>A0A089LEL9_PAEBO</name>
<evidence type="ECO:0000313" key="4">
    <source>
        <dbReference type="EMBL" id="AIQ57598.1"/>
    </source>
</evidence>
<dbReference type="InterPro" id="IPR000182">
    <property type="entry name" value="GNAT_dom"/>
</dbReference>
<dbReference type="GO" id="GO:0016747">
    <property type="term" value="F:acyltransferase activity, transferring groups other than amino-acyl groups"/>
    <property type="evidence" value="ECO:0007669"/>
    <property type="project" value="InterPro"/>
</dbReference>
<protein>
    <recommendedName>
        <fullName evidence="3">N-acetyltransferase domain-containing protein</fullName>
    </recommendedName>
</protein>
<dbReference type="Pfam" id="PF00583">
    <property type="entry name" value="Acetyltransf_1"/>
    <property type="match status" value="1"/>
</dbReference>
<reference evidence="4" key="1">
    <citation type="submission" date="2014-08" db="EMBL/GenBank/DDBJ databases">
        <title>Comparative genomics of the Paenibacillus odorifer group.</title>
        <authorList>
            <person name="den Bakker H.C."/>
            <person name="Tsai Y.-C.Y.-C."/>
            <person name="Martin N."/>
            <person name="Korlach J."/>
            <person name="Wiedmann M."/>
        </authorList>
    </citation>
    <scope>NUCLEOTIDE SEQUENCE [LARGE SCALE GENOMIC DNA]</scope>
    <source>
        <strain evidence="4">DSM 13188</strain>
    </source>
</reference>
<evidence type="ECO:0000256" key="1">
    <source>
        <dbReference type="ARBA" id="ARBA00022679"/>
    </source>
</evidence>
<feature type="domain" description="N-acetyltransferase" evidence="3">
    <location>
        <begin position="1"/>
        <end position="153"/>
    </location>
</feature>
<dbReference type="PANTHER" id="PTHR43877">
    <property type="entry name" value="AMINOALKYLPHOSPHONATE N-ACETYLTRANSFERASE-RELATED-RELATED"/>
    <property type="match status" value="1"/>
</dbReference>
<proteinExistence type="predicted"/>
<gene>
    <name evidence="4" type="ORF">PBOR_12145</name>
</gene>
<dbReference type="InterPro" id="IPR016181">
    <property type="entry name" value="Acyl_CoA_acyltransferase"/>
</dbReference>
<dbReference type="HOGENOM" id="CLU_013985_35_2_9"/>
<dbReference type="SUPFAM" id="SSF55729">
    <property type="entry name" value="Acyl-CoA N-acyltransferases (Nat)"/>
    <property type="match status" value="1"/>
</dbReference>
<dbReference type="KEGG" id="pbd:PBOR_12145"/>